<feature type="repeat" description="WD" evidence="11">
    <location>
        <begin position="249"/>
        <end position="288"/>
    </location>
</feature>
<dbReference type="SUPFAM" id="SSF101908">
    <property type="entry name" value="Putative isomerase YbhE"/>
    <property type="match status" value="1"/>
</dbReference>
<dbReference type="PROSITE" id="PS50294">
    <property type="entry name" value="WD_REPEATS_REGION"/>
    <property type="match status" value="1"/>
</dbReference>
<protein>
    <recommendedName>
        <fullName evidence="7">tRNA (34-2'-O)-methyltransferase regulator WDR6</fullName>
    </recommendedName>
    <alternativeName>
        <fullName evidence="8">WD repeat-containing protein 6</fullName>
    </alternativeName>
</protein>
<comment type="caution">
    <text evidence="13">The sequence shown here is derived from an EMBL/GenBank/DDBJ whole genome shotgun (WGS) entry which is preliminary data.</text>
</comment>
<keyword evidence="5" id="KW-0677">Repeat</keyword>
<dbReference type="Proteomes" id="UP001557470">
    <property type="component" value="Unassembled WGS sequence"/>
</dbReference>
<evidence type="ECO:0000256" key="1">
    <source>
        <dbReference type="ARBA" id="ARBA00004496"/>
    </source>
</evidence>
<evidence type="ECO:0000256" key="2">
    <source>
        <dbReference type="ARBA" id="ARBA00022490"/>
    </source>
</evidence>
<evidence type="ECO:0000256" key="6">
    <source>
        <dbReference type="ARBA" id="ARBA00038255"/>
    </source>
</evidence>
<comment type="similarity">
    <text evidence="6">Belongs to the WD repeat WDR6 family.</text>
</comment>
<reference evidence="13 14" key="1">
    <citation type="submission" date="2024-06" db="EMBL/GenBank/DDBJ databases">
        <authorList>
            <person name="Pan Q."/>
            <person name="Wen M."/>
            <person name="Jouanno E."/>
            <person name="Zahm M."/>
            <person name="Klopp C."/>
            <person name="Cabau C."/>
            <person name="Louis A."/>
            <person name="Berthelot C."/>
            <person name="Parey E."/>
            <person name="Roest Crollius H."/>
            <person name="Montfort J."/>
            <person name="Robinson-Rechavi M."/>
            <person name="Bouchez O."/>
            <person name="Lampietro C."/>
            <person name="Lopez Roques C."/>
            <person name="Donnadieu C."/>
            <person name="Postlethwait J."/>
            <person name="Bobe J."/>
            <person name="Verreycken H."/>
            <person name="Guiguen Y."/>
        </authorList>
    </citation>
    <scope>NUCLEOTIDE SEQUENCE [LARGE SCALE GENOMIC DNA]</scope>
    <source>
        <strain evidence="13">Up_M1</strain>
        <tissue evidence="13">Testis</tissue>
    </source>
</reference>
<keyword evidence="3 11" id="KW-0853">WD repeat</keyword>
<name>A0ABD0XLK1_UMBPY</name>
<dbReference type="PROSITE" id="PS50082">
    <property type="entry name" value="WD_REPEATS_2"/>
    <property type="match status" value="2"/>
</dbReference>
<comment type="subunit">
    <text evidence="10">Interacts with FTSJ1; the interaction is direct, and required for 2'-O-methylation of position 34 in substrate tRNAs. Interacts with IRS4. Interacts with STK11/LKB1.</text>
</comment>
<dbReference type="SUPFAM" id="SSF50998">
    <property type="entry name" value="Quinoprotein alcohol dehydrogenase-like"/>
    <property type="match status" value="1"/>
</dbReference>
<evidence type="ECO:0000256" key="3">
    <source>
        <dbReference type="ARBA" id="ARBA00022574"/>
    </source>
</evidence>
<keyword evidence="14" id="KW-1185">Reference proteome</keyword>
<organism evidence="13 14">
    <name type="scientific">Umbra pygmaea</name>
    <name type="common">Eastern mudminnow</name>
    <dbReference type="NCBI Taxonomy" id="75934"/>
    <lineage>
        <taxon>Eukaryota</taxon>
        <taxon>Metazoa</taxon>
        <taxon>Chordata</taxon>
        <taxon>Craniata</taxon>
        <taxon>Vertebrata</taxon>
        <taxon>Euteleostomi</taxon>
        <taxon>Actinopterygii</taxon>
        <taxon>Neopterygii</taxon>
        <taxon>Teleostei</taxon>
        <taxon>Protacanthopterygii</taxon>
        <taxon>Esociformes</taxon>
        <taxon>Umbridae</taxon>
        <taxon>Umbra</taxon>
    </lineage>
</organism>
<comment type="function">
    <text evidence="9">Together with methyltransferase FTSJ1, methylates the 2'-O-ribose of nucleotides at position 34 of the tRNA anticodon loop of substrate tRNAs. Required for the correct positioning of the substrate tRNA for methylation. Required to suppress amino acid starvation-induced autophagy. Enhances the STK11/LKB1-induced cell growth suppression activity.</text>
</comment>
<evidence type="ECO:0000313" key="14">
    <source>
        <dbReference type="Proteomes" id="UP001557470"/>
    </source>
</evidence>
<keyword evidence="2" id="KW-0963">Cytoplasm</keyword>
<evidence type="ECO:0000256" key="12">
    <source>
        <dbReference type="SAM" id="MobiDB-lite"/>
    </source>
</evidence>
<evidence type="ECO:0000256" key="11">
    <source>
        <dbReference type="PROSITE-ProRule" id="PRU00221"/>
    </source>
</evidence>
<dbReference type="Gene3D" id="2.130.10.10">
    <property type="entry name" value="YVTN repeat-like/Quinoprotein amine dehydrogenase"/>
    <property type="match status" value="3"/>
</dbReference>
<evidence type="ECO:0000256" key="4">
    <source>
        <dbReference type="ARBA" id="ARBA00022694"/>
    </source>
</evidence>
<evidence type="ECO:0000256" key="8">
    <source>
        <dbReference type="ARBA" id="ARBA00041816"/>
    </source>
</evidence>
<dbReference type="GO" id="GO:0005737">
    <property type="term" value="C:cytoplasm"/>
    <property type="evidence" value="ECO:0007669"/>
    <property type="project" value="UniProtKB-SubCell"/>
</dbReference>
<proteinExistence type="inferred from homology"/>
<dbReference type="SMART" id="SM00320">
    <property type="entry name" value="WD40"/>
    <property type="match status" value="8"/>
</dbReference>
<dbReference type="SUPFAM" id="SSF50978">
    <property type="entry name" value="WD40 repeat-like"/>
    <property type="match status" value="1"/>
</dbReference>
<dbReference type="PANTHER" id="PTHR14344">
    <property type="entry name" value="WD REPEAT PROTEIN"/>
    <property type="match status" value="1"/>
</dbReference>
<comment type="subcellular location">
    <subcellularLocation>
        <location evidence="1">Cytoplasm</location>
    </subcellularLocation>
</comment>
<dbReference type="GO" id="GO:0008033">
    <property type="term" value="P:tRNA processing"/>
    <property type="evidence" value="ECO:0007669"/>
    <property type="project" value="UniProtKB-KW"/>
</dbReference>
<evidence type="ECO:0000256" key="9">
    <source>
        <dbReference type="ARBA" id="ARBA00045751"/>
    </source>
</evidence>
<gene>
    <name evidence="13" type="ORF">UPYG_G00012510</name>
</gene>
<dbReference type="InterPro" id="IPR011047">
    <property type="entry name" value="Quinoprotein_ADH-like_sf"/>
</dbReference>
<keyword evidence="4" id="KW-0819">tRNA processing</keyword>
<evidence type="ECO:0000256" key="5">
    <source>
        <dbReference type="ARBA" id="ARBA00022737"/>
    </source>
</evidence>
<sequence>MERAALVAPITALEFLREEYLLTGEGPILTVYSLHSQPRACASRSVLHNYRIHGIRPQPHPGDGGSTATEEDLVVFGGKAVRLLRLSAKGQRLEPAGPLMELQDWALDIHWVSGKEGTFLVVALAHNAALLLDPLKGRLLALRSCEEGCLLYSALILGETWEDAVLVGGTVFNQLVLWKPGGTQPDEKAQVERRLPGHSGVIFSLCYLRATGWLASASDDRSVRVWSVGDLGGPGEECGDLSPVCLRVLYGHQARVFFVKLSPGRVYSAGEDGACLLWDWERGGRVTRTLKGHRAGGVRALAVSEGGGGLGRWVATGGADGGIRMWRVEEEKWGAEGGTGETESLVDLGFQGRGLPKGVCMVGDGHWSQGRVVVTTDQGEVYLYEEGRWRLLWEGGPEFQSYCVMEVLRVRGWGYTVSWEGICAVGSLGGVLQVFPLSQPGAGLLLRAGSGKVHSVLWAQGPAEGQRRSGYLLASGAQGLVHRWKVQVEMRVSGLVIRAEPLDPLLLTPCAKCWLTTAVYLDWPQGALWVCGDRRGSLLLFEERQQHGEKKSADGKEDSSDGVSRENLKMFESSNESKEGIIGEGCEDKWRESEASSAESAIQAVSSLFGLHGKQGVTWVCEHQKLLYSAGRDGCVRVLQVGPKGLEVLRVQRACKGMEWLERVLLEPQDLEDDQNIHELGGTGSGKEARFVMLGFHSVLFVLWDPVRQERLLSVSCGGGHRSWSYCPHEGGLSKGQGALVFIKQGAVLASQPTVEAPSRAGSWCLREGFHGRGVGCVCHLGAVGEAAEDRWEVLATGGEDTSLTLLAVQSQTGAVKVLSVITDHISNIRALTAVQRLDGKTDRGQIAMLSHSVLLISAGGRAQMHCYRLLIQGNGSLDPPSCQVIQVASHRLDDQWERKRNRHRMVKMDPETRYMSVAVVDDTSESVLLALACSDGAVRLFSVSEGRQCFELLWESFHHQRCVLSIATCCLEGEQDNRSVFLFSAATDGAIAVWDMSTIANPEGKLYPAARATPTPCLIVPAHQSGVNALAVSVEGLGAGHGNGARITLVSGGDDGQLSVALIGMQYQEEVVEGRRVRLQVQSQFSLASAHAAPLTALKILSPGLLASTSPDQRVCLWSLASTGVTQQASLFSHVADAAGLDAWKGDADQGWVVVCGQGLQLLKVTDRDDGGNQQGPTNKNGHVGGREACVSVGSPVLFRRNEQNPVPSKSLYSA</sequence>
<evidence type="ECO:0000256" key="10">
    <source>
        <dbReference type="ARBA" id="ARBA00047056"/>
    </source>
</evidence>
<evidence type="ECO:0000313" key="13">
    <source>
        <dbReference type="EMBL" id="KAL1021377.1"/>
    </source>
</evidence>
<dbReference type="InterPro" id="IPR051973">
    <property type="entry name" value="tRNA_Anticodon_Mtase-Reg"/>
</dbReference>
<dbReference type="EMBL" id="JAGEUA010000001">
    <property type="protein sequence ID" value="KAL1021377.1"/>
    <property type="molecule type" value="Genomic_DNA"/>
</dbReference>
<accession>A0ABD0XLK1</accession>
<feature type="repeat" description="WD" evidence="11">
    <location>
        <begin position="195"/>
        <end position="228"/>
    </location>
</feature>
<dbReference type="Pfam" id="PF00400">
    <property type="entry name" value="WD40"/>
    <property type="match status" value="3"/>
</dbReference>
<dbReference type="PANTHER" id="PTHR14344:SF3">
    <property type="entry name" value="WD REPEAT-CONTAINING PROTEIN 6"/>
    <property type="match status" value="1"/>
</dbReference>
<evidence type="ECO:0000256" key="7">
    <source>
        <dbReference type="ARBA" id="ARBA00040154"/>
    </source>
</evidence>
<dbReference type="InterPro" id="IPR015943">
    <property type="entry name" value="WD40/YVTN_repeat-like_dom_sf"/>
</dbReference>
<dbReference type="InterPro" id="IPR036322">
    <property type="entry name" value="WD40_repeat_dom_sf"/>
</dbReference>
<dbReference type="AlphaFoldDB" id="A0ABD0XLK1"/>
<feature type="region of interest" description="Disordered" evidence="12">
    <location>
        <begin position="1167"/>
        <end position="1188"/>
    </location>
</feature>
<dbReference type="InterPro" id="IPR001680">
    <property type="entry name" value="WD40_rpt"/>
</dbReference>